<protein>
    <submittedName>
        <fullName evidence="2">Uncharacterized protein</fullName>
    </submittedName>
</protein>
<reference evidence="2" key="3">
    <citation type="submission" date="2014-01" db="EMBL/GenBank/DDBJ databases">
        <title>Evolution of pathogenesis and genome organization in the Tremellales.</title>
        <authorList>
            <person name="Cuomo C."/>
            <person name="Litvintseva A."/>
            <person name="Heitman J."/>
            <person name="Chen Y."/>
            <person name="Sun S."/>
            <person name="Springer D."/>
            <person name="Dromer F."/>
            <person name="Young S."/>
            <person name="Zeng Q."/>
            <person name="Chapman S."/>
            <person name="Gujja S."/>
            <person name="Saif S."/>
            <person name="Birren B."/>
        </authorList>
    </citation>
    <scope>NUCLEOTIDE SEQUENCE</scope>
    <source>
        <strain evidence="2">CBS 10118</strain>
    </source>
</reference>
<evidence type="ECO:0000256" key="1">
    <source>
        <dbReference type="SAM" id="MobiDB-lite"/>
    </source>
</evidence>
<name>A0A1B9FXY6_9TREE</name>
<organism evidence="2">
    <name type="scientific">Kwoniella bestiolae CBS 10118</name>
    <dbReference type="NCBI Taxonomy" id="1296100"/>
    <lineage>
        <taxon>Eukaryota</taxon>
        <taxon>Fungi</taxon>
        <taxon>Dikarya</taxon>
        <taxon>Basidiomycota</taxon>
        <taxon>Agaricomycotina</taxon>
        <taxon>Tremellomycetes</taxon>
        <taxon>Tremellales</taxon>
        <taxon>Cryptococcaceae</taxon>
        <taxon>Kwoniella</taxon>
    </lineage>
</organism>
<keyword evidence="4" id="KW-1185">Reference proteome</keyword>
<evidence type="ECO:0000313" key="2">
    <source>
        <dbReference type="EMBL" id="OCF23634.1"/>
    </source>
</evidence>
<dbReference type="AlphaFoldDB" id="A0A1B9FXY6"/>
<dbReference type="OrthoDB" id="10557490at2759"/>
<dbReference type="EMBL" id="CP144546">
    <property type="protein sequence ID" value="WVW85606.1"/>
    <property type="molecule type" value="Genomic_DNA"/>
</dbReference>
<reference evidence="3" key="4">
    <citation type="submission" date="2024-02" db="EMBL/GenBank/DDBJ databases">
        <title>Comparative genomics of Cryptococcus and Kwoniella reveals pathogenesis evolution and contrasting modes of karyotype evolution via chromosome fusion or intercentromeric recombination.</title>
        <authorList>
            <person name="Coelho M.A."/>
            <person name="David-Palma M."/>
            <person name="Shea T."/>
            <person name="Bowers K."/>
            <person name="McGinley-Smith S."/>
            <person name="Mohammad A.W."/>
            <person name="Gnirke A."/>
            <person name="Yurkov A.M."/>
            <person name="Nowrousian M."/>
            <person name="Sun S."/>
            <person name="Cuomo C.A."/>
            <person name="Heitman J."/>
        </authorList>
    </citation>
    <scope>NUCLEOTIDE SEQUENCE</scope>
    <source>
        <strain evidence="3">CBS 10118</strain>
    </source>
</reference>
<reference evidence="3" key="2">
    <citation type="submission" date="2013-07" db="EMBL/GenBank/DDBJ databases">
        <authorList>
            <consortium name="The Broad Institute Genome Sequencing Platform"/>
            <person name="Cuomo C."/>
            <person name="Litvintseva A."/>
            <person name="Chen Y."/>
            <person name="Heitman J."/>
            <person name="Sun S."/>
            <person name="Springer D."/>
            <person name="Dromer F."/>
            <person name="Young S.K."/>
            <person name="Zeng Q."/>
            <person name="Gargeya S."/>
            <person name="Fitzgerald M."/>
            <person name="Abouelleil A."/>
            <person name="Alvarado L."/>
            <person name="Berlin A.M."/>
            <person name="Chapman S.B."/>
            <person name="Dewar J."/>
            <person name="Goldberg J."/>
            <person name="Griggs A."/>
            <person name="Gujja S."/>
            <person name="Hansen M."/>
            <person name="Howarth C."/>
            <person name="Imamovic A."/>
            <person name="Larimer J."/>
            <person name="McCowan C."/>
            <person name="Murphy C."/>
            <person name="Pearson M."/>
            <person name="Priest M."/>
            <person name="Roberts A."/>
            <person name="Saif S."/>
            <person name="Shea T."/>
            <person name="Sykes S."/>
            <person name="Wortman J."/>
            <person name="Nusbaum C."/>
            <person name="Birren B."/>
        </authorList>
    </citation>
    <scope>NUCLEOTIDE SEQUENCE</scope>
    <source>
        <strain evidence="3">CBS 10118</strain>
    </source>
</reference>
<evidence type="ECO:0000313" key="4">
    <source>
        <dbReference type="Proteomes" id="UP000092730"/>
    </source>
</evidence>
<dbReference type="Proteomes" id="UP000092730">
    <property type="component" value="Chromosome 6"/>
</dbReference>
<feature type="compositionally biased region" description="Basic and acidic residues" evidence="1">
    <location>
        <begin position="250"/>
        <end position="270"/>
    </location>
</feature>
<accession>A0A1B9FXY6</accession>
<evidence type="ECO:0000313" key="3">
    <source>
        <dbReference type="EMBL" id="WVW85606.1"/>
    </source>
</evidence>
<feature type="region of interest" description="Disordered" evidence="1">
    <location>
        <begin position="250"/>
        <end position="304"/>
    </location>
</feature>
<gene>
    <name evidence="2" type="ORF">I302_06617</name>
    <name evidence="3" type="ORF">I302_107644</name>
</gene>
<dbReference type="VEuPathDB" id="FungiDB:I302_06617"/>
<dbReference type="RefSeq" id="XP_019044704.1">
    <property type="nucleotide sequence ID" value="XM_019193227.1"/>
</dbReference>
<dbReference type="KEGG" id="kbi:30211016"/>
<proteinExistence type="predicted"/>
<sequence>MSNAAQPSAILTTQRSATKYTSPTVIACIRKGEDKKIYTGSMYWLGPSITDDQKDSFLKYHQECRKTLASLTDNKEKLATLRTMSEDQLIETVQSELDQVPSDATADFRAIALNEKGIPESWRKVAKATKLSGRGIRGFLALSVKDPNSISEDATTGWLNFWKKKDTVITGCKMLNRVEDGPLRVEADRQLHSLGSRYLDMKRTQEWPSASDATKLLQSKAYKGCKVITVSEALLSLPMFEDVRYTRSSEELSRYSDRTPEDCLSAHKEAPANLTETSMRLHTADGRNEPLIDVEEMPTRSHLH</sequence>
<reference evidence="2" key="1">
    <citation type="submission" date="2013-07" db="EMBL/GenBank/DDBJ databases">
        <title>The Genome Sequence of Cryptococcus bestiolae CBS10118.</title>
        <authorList>
            <consortium name="The Broad Institute Genome Sequencing Platform"/>
            <person name="Cuomo C."/>
            <person name="Litvintseva A."/>
            <person name="Chen Y."/>
            <person name="Heitman J."/>
            <person name="Sun S."/>
            <person name="Springer D."/>
            <person name="Dromer F."/>
            <person name="Young S.K."/>
            <person name="Zeng Q."/>
            <person name="Gargeya S."/>
            <person name="Fitzgerald M."/>
            <person name="Abouelleil A."/>
            <person name="Alvarado L."/>
            <person name="Berlin A.M."/>
            <person name="Chapman S.B."/>
            <person name="Dewar J."/>
            <person name="Goldberg J."/>
            <person name="Griggs A."/>
            <person name="Gujja S."/>
            <person name="Hansen M."/>
            <person name="Howarth C."/>
            <person name="Imamovic A."/>
            <person name="Larimer J."/>
            <person name="McCowan C."/>
            <person name="Murphy C."/>
            <person name="Pearson M."/>
            <person name="Priest M."/>
            <person name="Roberts A."/>
            <person name="Saif S."/>
            <person name="Shea T."/>
            <person name="Sykes S."/>
            <person name="Wortman J."/>
            <person name="Nusbaum C."/>
            <person name="Birren B."/>
        </authorList>
    </citation>
    <scope>NUCLEOTIDE SEQUENCE [LARGE SCALE GENOMIC DNA]</scope>
    <source>
        <strain evidence="2">CBS 10118</strain>
    </source>
</reference>
<dbReference type="EMBL" id="KI894023">
    <property type="protein sequence ID" value="OCF23634.1"/>
    <property type="molecule type" value="Genomic_DNA"/>
</dbReference>
<dbReference type="GeneID" id="30211016"/>